<evidence type="ECO:0000256" key="9">
    <source>
        <dbReference type="ARBA" id="ARBA00023065"/>
    </source>
</evidence>
<keyword evidence="3" id="KW-0813">Transport</keyword>
<evidence type="ECO:0000256" key="12">
    <source>
        <dbReference type="SAM" id="Phobius"/>
    </source>
</evidence>
<feature type="non-terminal residue" evidence="13">
    <location>
        <position position="321"/>
    </location>
</feature>
<evidence type="ECO:0000313" key="13">
    <source>
        <dbReference type="EMBL" id="CAJ0585671.1"/>
    </source>
</evidence>
<evidence type="ECO:0000256" key="2">
    <source>
        <dbReference type="ARBA" id="ARBA00005766"/>
    </source>
</evidence>
<dbReference type="Pfam" id="PF05197">
    <property type="entry name" value="TRIC"/>
    <property type="match status" value="1"/>
</dbReference>
<dbReference type="GO" id="GO:0012505">
    <property type="term" value="C:endomembrane system"/>
    <property type="evidence" value="ECO:0007669"/>
    <property type="project" value="UniProtKB-SubCell"/>
</dbReference>
<dbReference type="EMBL" id="CATQJA010002706">
    <property type="protein sequence ID" value="CAJ0585671.1"/>
    <property type="molecule type" value="Genomic_DNA"/>
</dbReference>
<evidence type="ECO:0000256" key="4">
    <source>
        <dbReference type="ARBA" id="ARBA00022538"/>
    </source>
</evidence>
<dbReference type="AlphaFoldDB" id="A0AA36DFQ8"/>
<keyword evidence="6" id="KW-0631">Potassium channel</keyword>
<organism evidence="13 14">
    <name type="scientific">Mesorhabditis spiculigera</name>
    <dbReference type="NCBI Taxonomy" id="96644"/>
    <lineage>
        <taxon>Eukaryota</taxon>
        <taxon>Metazoa</taxon>
        <taxon>Ecdysozoa</taxon>
        <taxon>Nematoda</taxon>
        <taxon>Chromadorea</taxon>
        <taxon>Rhabditida</taxon>
        <taxon>Rhabditina</taxon>
        <taxon>Rhabditomorpha</taxon>
        <taxon>Rhabditoidea</taxon>
        <taxon>Rhabditidae</taxon>
        <taxon>Mesorhabditinae</taxon>
        <taxon>Mesorhabditis</taxon>
    </lineage>
</organism>
<keyword evidence="8 12" id="KW-1133">Transmembrane helix</keyword>
<keyword evidence="11" id="KW-0407">Ion channel</keyword>
<evidence type="ECO:0000313" key="14">
    <source>
        <dbReference type="Proteomes" id="UP001177023"/>
    </source>
</evidence>
<evidence type="ECO:0000256" key="8">
    <source>
        <dbReference type="ARBA" id="ARBA00022989"/>
    </source>
</evidence>
<comment type="similarity">
    <text evidence="2">Belongs to the TMEM38 family.</text>
</comment>
<gene>
    <name evidence="13" type="ORF">MSPICULIGERA_LOCUS23683</name>
</gene>
<dbReference type="Proteomes" id="UP001177023">
    <property type="component" value="Unassembled WGS sequence"/>
</dbReference>
<evidence type="ECO:0000256" key="1">
    <source>
        <dbReference type="ARBA" id="ARBA00004127"/>
    </source>
</evidence>
<reference evidence="13" key="1">
    <citation type="submission" date="2023-06" db="EMBL/GenBank/DDBJ databases">
        <authorList>
            <person name="Delattre M."/>
        </authorList>
    </citation>
    <scope>NUCLEOTIDE SEQUENCE</scope>
    <source>
        <strain evidence="13">AF72</strain>
    </source>
</reference>
<feature type="transmembrane region" description="Helical" evidence="12">
    <location>
        <begin position="234"/>
        <end position="253"/>
    </location>
</feature>
<name>A0AA36DFQ8_9BILA</name>
<keyword evidence="9" id="KW-0406">Ion transport</keyword>
<evidence type="ECO:0000256" key="6">
    <source>
        <dbReference type="ARBA" id="ARBA00022826"/>
    </source>
</evidence>
<keyword evidence="4" id="KW-0633">Potassium transport</keyword>
<protein>
    <submittedName>
        <fullName evidence="13">Uncharacterized protein</fullName>
    </submittedName>
</protein>
<evidence type="ECO:0000256" key="11">
    <source>
        <dbReference type="ARBA" id="ARBA00023303"/>
    </source>
</evidence>
<comment type="caution">
    <text evidence="13">The sequence shown here is derived from an EMBL/GenBank/DDBJ whole genome shotgun (WGS) entry which is preliminary data.</text>
</comment>
<dbReference type="GO" id="GO:0016020">
    <property type="term" value="C:membrane"/>
    <property type="evidence" value="ECO:0007669"/>
    <property type="project" value="InterPro"/>
</dbReference>
<feature type="transmembrane region" description="Helical" evidence="12">
    <location>
        <begin position="107"/>
        <end position="128"/>
    </location>
</feature>
<keyword evidence="14" id="KW-1185">Reference proteome</keyword>
<keyword evidence="7" id="KW-0630">Potassium</keyword>
<keyword evidence="10 12" id="KW-0472">Membrane</keyword>
<sequence>MGAASAGNGGATDWTSFYPNDWKLSQDLLVYYSRRLQKIEMWPYFDIPHYLFAALSVREDLGLQALPFARQHPFSCWLSTMMISFAGTFLANFLLGEAPIEPFKDHFDIIVATCAWYVIFYSPFDVVYKLTKFFPIKVVLSVLKEIQRAYKVSHGVAHARRLYPESYLVQAMVGISKGAGGGIVKTVEQLIRGVWTPHSHEILRPTFPTKACVIAATIFTIELNSNLITAPYDLVYLTVVGFFVYFKLSSLFLDVKDPLAPLENLFCAIFMGGIWDAFSRAVETTKDEVKATKKNKTNEDFLAESVTQQKNGTKKETKKTK</sequence>
<dbReference type="PANTHER" id="PTHR12454:SF18">
    <property type="entry name" value="TRIMERIC INTRACELLULAR CATION CHANNEL TYPE 1B.2"/>
    <property type="match status" value="1"/>
</dbReference>
<comment type="subcellular location">
    <subcellularLocation>
        <location evidence="1">Endomembrane system</location>
        <topology evidence="1">Multi-pass membrane protein</topology>
    </subcellularLocation>
</comment>
<proteinExistence type="inferred from homology"/>
<feature type="transmembrane region" description="Helical" evidence="12">
    <location>
        <begin position="74"/>
        <end position="95"/>
    </location>
</feature>
<evidence type="ECO:0000256" key="3">
    <source>
        <dbReference type="ARBA" id="ARBA00022448"/>
    </source>
</evidence>
<evidence type="ECO:0000256" key="7">
    <source>
        <dbReference type="ARBA" id="ARBA00022958"/>
    </source>
</evidence>
<dbReference type="GO" id="GO:0005267">
    <property type="term" value="F:potassium channel activity"/>
    <property type="evidence" value="ECO:0007669"/>
    <property type="project" value="UniProtKB-KW"/>
</dbReference>
<keyword evidence="5 12" id="KW-0812">Transmembrane</keyword>
<feature type="transmembrane region" description="Helical" evidence="12">
    <location>
        <begin position="259"/>
        <end position="278"/>
    </location>
</feature>
<dbReference type="GO" id="GO:0042802">
    <property type="term" value="F:identical protein binding"/>
    <property type="evidence" value="ECO:0007669"/>
    <property type="project" value="InterPro"/>
</dbReference>
<dbReference type="InterPro" id="IPR007866">
    <property type="entry name" value="TRIC_channel"/>
</dbReference>
<evidence type="ECO:0000256" key="5">
    <source>
        <dbReference type="ARBA" id="ARBA00022692"/>
    </source>
</evidence>
<accession>A0AA36DFQ8</accession>
<evidence type="ECO:0000256" key="10">
    <source>
        <dbReference type="ARBA" id="ARBA00023136"/>
    </source>
</evidence>
<dbReference type="PANTHER" id="PTHR12454">
    <property type="entry name" value="TRIMERIC INTRACELLULAR CATION CHANNEL"/>
    <property type="match status" value="1"/>
</dbReference>